<organism evidence="1 2">
    <name type="scientific">Eumeta variegata</name>
    <name type="common">Bagworm moth</name>
    <name type="synonym">Eumeta japonica</name>
    <dbReference type="NCBI Taxonomy" id="151549"/>
    <lineage>
        <taxon>Eukaryota</taxon>
        <taxon>Metazoa</taxon>
        <taxon>Ecdysozoa</taxon>
        <taxon>Arthropoda</taxon>
        <taxon>Hexapoda</taxon>
        <taxon>Insecta</taxon>
        <taxon>Pterygota</taxon>
        <taxon>Neoptera</taxon>
        <taxon>Endopterygota</taxon>
        <taxon>Lepidoptera</taxon>
        <taxon>Glossata</taxon>
        <taxon>Ditrysia</taxon>
        <taxon>Tineoidea</taxon>
        <taxon>Psychidae</taxon>
        <taxon>Oiketicinae</taxon>
        <taxon>Eumeta</taxon>
    </lineage>
</organism>
<gene>
    <name evidence="1" type="ORF">EVAR_44925_1</name>
</gene>
<dbReference type="Proteomes" id="UP000299102">
    <property type="component" value="Unassembled WGS sequence"/>
</dbReference>
<comment type="caution">
    <text evidence="1">The sequence shown here is derived from an EMBL/GenBank/DDBJ whole genome shotgun (WGS) entry which is preliminary data.</text>
</comment>
<dbReference type="AlphaFoldDB" id="A0A4C1XL02"/>
<evidence type="ECO:0000313" key="2">
    <source>
        <dbReference type="Proteomes" id="UP000299102"/>
    </source>
</evidence>
<name>A0A4C1XL02_EUMVA</name>
<evidence type="ECO:0000313" key="1">
    <source>
        <dbReference type="EMBL" id="GBP63823.1"/>
    </source>
</evidence>
<protein>
    <submittedName>
        <fullName evidence="1">Uncharacterized protein</fullName>
    </submittedName>
</protein>
<dbReference type="EMBL" id="BGZK01000880">
    <property type="protein sequence ID" value="GBP63823.1"/>
    <property type="molecule type" value="Genomic_DNA"/>
</dbReference>
<keyword evidence="2" id="KW-1185">Reference proteome</keyword>
<accession>A0A4C1XL02</accession>
<proteinExistence type="predicted"/>
<reference evidence="1 2" key="1">
    <citation type="journal article" date="2019" name="Commun. Biol.">
        <title>The bagworm genome reveals a unique fibroin gene that provides high tensile strength.</title>
        <authorList>
            <person name="Kono N."/>
            <person name="Nakamura H."/>
            <person name="Ohtoshi R."/>
            <person name="Tomita M."/>
            <person name="Numata K."/>
            <person name="Arakawa K."/>
        </authorList>
    </citation>
    <scope>NUCLEOTIDE SEQUENCE [LARGE SCALE GENOMIC DNA]</scope>
</reference>
<sequence>MRAIRESMVNAAHVHSQSQSHQCVVGFLGRNKISDGRGSGVIESQVGRWREEWGWWRRERSDRGVVHRNFHSLDEEQKNKRSV</sequence>